<dbReference type="InterPro" id="IPR036020">
    <property type="entry name" value="WW_dom_sf"/>
</dbReference>
<keyword evidence="4" id="KW-1185">Reference proteome</keyword>
<dbReference type="CDD" id="cd00201">
    <property type="entry name" value="WW"/>
    <property type="match status" value="1"/>
</dbReference>
<proteinExistence type="predicted"/>
<dbReference type="InterPro" id="IPR001202">
    <property type="entry name" value="WW_dom"/>
</dbReference>
<comment type="caution">
    <text evidence="3">The sequence shown here is derived from an EMBL/GenBank/DDBJ whole genome shotgun (WGS) entry which is preliminary data.</text>
</comment>
<dbReference type="GO" id="GO:0005634">
    <property type="term" value="C:nucleus"/>
    <property type="evidence" value="ECO:0007669"/>
    <property type="project" value="TreeGrafter"/>
</dbReference>
<dbReference type="SUPFAM" id="SSF51045">
    <property type="entry name" value="WW domain"/>
    <property type="match status" value="1"/>
</dbReference>
<reference evidence="3" key="1">
    <citation type="journal article" date="2023" name="bioRxiv">
        <title>Improved chromosome-level genome assembly for marigold (Tagetes erecta).</title>
        <authorList>
            <person name="Jiang F."/>
            <person name="Yuan L."/>
            <person name="Wang S."/>
            <person name="Wang H."/>
            <person name="Xu D."/>
            <person name="Wang A."/>
            <person name="Fan W."/>
        </authorList>
    </citation>
    <scope>NUCLEOTIDE SEQUENCE</scope>
    <source>
        <strain evidence="3">WSJ</strain>
        <tissue evidence="3">Leaf</tissue>
    </source>
</reference>
<evidence type="ECO:0000259" key="2">
    <source>
        <dbReference type="PROSITE" id="PS50020"/>
    </source>
</evidence>
<dbReference type="PANTHER" id="PTHR15377">
    <property type="entry name" value="TRANSCRIPTION ELONGATION REGULATOR 1"/>
    <property type="match status" value="1"/>
</dbReference>
<organism evidence="3 4">
    <name type="scientific">Tagetes erecta</name>
    <name type="common">African marigold</name>
    <dbReference type="NCBI Taxonomy" id="13708"/>
    <lineage>
        <taxon>Eukaryota</taxon>
        <taxon>Viridiplantae</taxon>
        <taxon>Streptophyta</taxon>
        <taxon>Embryophyta</taxon>
        <taxon>Tracheophyta</taxon>
        <taxon>Spermatophyta</taxon>
        <taxon>Magnoliopsida</taxon>
        <taxon>eudicotyledons</taxon>
        <taxon>Gunneridae</taxon>
        <taxon>Pentapetalae</taxon>
        <taxon>asterids</taxon>
        <taxon>campanulids</taxon>
        <taxon>Asterales</taxon>
        <taxon>Asteraceae</taxon>
        <taxon>Asteroideae</taxon>
        <taxon>Heliantheae alliance</taxon>
        <taxon>Tageteae</taxon>
        <taxon>Tagetes</taxon>
    </lineage>
</organism>
<dbReference type="AlphaFoldDB" id="A0AAD8KX29"/>
<dbReference type="PANTHER" id="PTHR15377:SF3">
    <property type="entry name" value="WW DOMAIN-CONTAINING PROTEIN"/>
    <property type="match status" value="1"/>
</dbReference>
<dbReference type="Gene3D" id="2.20.70.10">
    <property type="match status" value="2"/>
</dbReference>
<dbReference type="Pfam" id="PF00397">
    <property type="entry name" value="WW"/>
    <property type="match status" value="1"/>
</dbReference>
<evidence type="ECO:0000313" key="4">
    <source>
        <dbReference type="Proteomes" id="UP001229421"/>
    </source>
</evidence>
<feature type="domain" description="WW" evidence="2">
    <location>
        <begin position="56"/>
        <end position="89"/>
    </location>
</feature>
<dbReference type="GO" id="GO:0070063">
    <property type="term" value="F:RNA polymerase binding"/>
    <property type="evidence" value="ECO:0007669"/>
    <property type="project" value="InterPro"/>
</dbReference>
<name>A0AAD8KX29_TARER</name>
<keyword evidence="1" id="KW-0677">Repeat</keyword>
<evidence type="ECO:0000256" key="1">
    <source>
        <dbReference type="ARBA" id="ARBA00022737"/>
    </source>
</evidence>
<protein>
    <recommendedName>
        <fullName evidence="2">WW domain-containing protein</fullName>
    </recommendedName>
</protein>
<dbReference type="EMBL" id="JAUHHV010000003">
    <property type="protein sequence ID" value="KAK1430224.1"/>
    <property type="molecule type" value="Genomic_DNA"/>
</dbReference>
<dbReference type="PROSITE" id="PS01159">
    <property type="entry name" value="WW_DOMAIN_1"/>
    <property type="match status" value="1"/>
</dbReference>
<evidence type="ECO:0000313" key="3">
    <source>
        <dbReference type="EMBL" id="KAK1430224.1"/>
    </source>
</evidence>
<dbReference type="InterPro" id="IPR045148">
    <property type="entry name" value="TCRG1-like"/>
</dbReference>
<accession>A0AAD8KX29</accession>
<dbReference type="PROSITE" id="PS50020">
    <property type="entry name" value="WW_DOMAIN_2"/>
    <property type="match status" value="1"/>
</dbReference>
<gene>
    <name evidence="3" type="ORF">QVD17_12813</name>
</gene>
<sequence>MPPPSSPSSLSRSISCDSHRFFSSQSVFSHISALYGFSDNSKHLNAVGVKEESPLYNLLEAWSAHRTETGTIYYYNVVKRQSTYQKPVGFKGEPDKVFAQPTLISWEKCAGTNWSLATTNDGKRYYYNAKTKILGLKCR</sequence>
<dbReference type="SMART" id="SM00456">
    <property type="entry name" value="WW"/>
    <property type="match status" value="1"/>
</dbReference>
<dbReference type="GO" id="GO:0003712">
    <property type="term" value="F:transcription coregulator activity"/>
    <property type="evidence" value="ECO:0007669"/>
    <property type="project" value="TreeGrafter"/>
</dbReference>
<dbReference type="Proteomes" id="UP001229421">
    <property type="component" value="Unassembled WGS sequence"/>
</dbReference>